<evidence type="ECO:0008006" key="9">
    <source>
        <dbReference type="Google" id="ProtNLM"/>
    </source>
</evidence>
<dbReference type="GO" id="GO:0000287">
    <property type="term" value="F:magnesium ion binding"/>
    <property type="evidence" value="ECO:0007669"/>
    <property type="project" value="InterPro"/>
</dbReference>
<evidence type="ECO:0000259" key="5">
    <source>
        <dbReference type="Pfam" id="PF02775"/>
    </source>
</evidence>
<proteinExistence type="inferred from homology"/>
<comment type="caution">
    <text evidence="7">The sequence shown here is derived from an EMBL/GenBank/DDBJ whole genome shotgun (WGS) entry which is preliminary data.</text>
</comment>
<evidence type="ECO:0000256" key="1">
    <source>
        <dbReference type="ARBA" id="ARBA00007812"/>
    </source>
</evidence>
<dbReference type="GO" id="GO:0009099">
    <property type="term" value="P:L-valine biosynthetic process"/>
    <property type="evidence" value="ECO:0007669"/>
    <property type="project" value="TreeGrafter"/>
</dbReference>
<dbReference type="GO" id="GO:0030976">
    <property type="term" value="F:thiamine pyrophosphate binding"/>
    <property type="evidence" value="ECO:0007669"/>
    <property type="project" value="InterPro"/>
</dbReference>
<dbReference type="InterPro" id="IPR011766">
    <property type="entry name" value="TPP_enzyme_TPP-bd"/>
</dbReference>
<gene>
    <name evidence="7" type="ORF">HZS61_010233</name>
</gene>
<name>A0A8H6GYS0_FUSOX</name>
<dbReference type="PANTHER" id="PTHR18968:SF167">
    <property type="entry name" value="ACETOLACTATE SYNTHASE LARGE SUBUNIT ILVB2-RELATED"/>
    <property type="match status" value="1"/>
</dbReference>
<feature type="domain" description="Thiamine pyrophosphate enzyme TPP-binding" evidence="5">
    <location>
        <begin position="339"/>
        <end position="482"/>
    </location>
</feature>
<evidence type="ECO:0000313" key="7">
    <source>
        <dbReference type="EMBL" id="KAF6527189.1"/>
    </source>
</evidence>
<evidence type="ECO:0000256" key="2">
    <source>
        <dbReference type="ARBA" id="ARBA00023052"/>
    </source>
</evidence>
<dbReference type="Proteomes" id="UP000593570">
    <property type="component" value="Unassembled WGS sequence"/>
</dbReference>
<protein>
    <recommendedName>
        <fullName evidence="9">Pyruvate decarboxylase</fullName>
    </recommendedName>
</protein>
<dbReference type="SUPFAM" id="SSF52467">
    <property type="entry name" value="DHS-like NAD/FAD-binding domain"/>
    <property type="match status" value="1"/>
</dbReference>
<dbReference type="CDD" id="cd00568">
    <property type="entry name" value="TPP_enzymes"/>
    <property type="match status" value="1"/>
</dbReference>
<dbReference type="GO" id="GO:0003984">
    <property type="term" value="F:acetolactate synthase activity"/>
    <property type="evidence" value="ECO:0007669"/>
    <property type="project" value="TreeGrafter"/>
</dbReference>
<dbReference type="InterPro" id="IPR029061">
    <property type="entry name" value="THDP-binding"/>
</dbReference>
<dbReference type="Pfam" id="PF02776">
    <property type="entry name" value="TPP_enzyme_N"/>
    <property type="match status" value="1"/>
</dbReference>
<evidence type="ECO:0000256" key="3">
    <source>
        <dbReference type="RuleBase" id="RU362132"/>
    </source>
</evidence>
<feature type="domain" description="Thiamine pyrophosphate enzyme central" evidence="4">
    <location>
        <begin position="164"/>
        <end position="283"/>
    </location>
</feature>
<dbReference type="GO" id="GO:0005948">
    <property type="term" value="C:acetolactate synthase complex"/>
    <property type="evidence" value="ECO:0007669"/>
    <property type="project" value="TreeGrafter"/>
</dbReference>
<dbReference type="Pfam" id="PF00205">
    <property type="entry name" value="TPP_enzyme_M"/>
    <property type="match status" value="1"/>
</dbReference>
<dbReference type="GO" id="GO:0050660">
    <property type="term" value="F:flavin adenine dinucleotide binding"/>
    <property type="evidence" value="ECO:0007669"/>
    <property type="project" value="TreeGrafter"/>
</dbReference>
<dbReference type="Pfam" id="PF02775">
    <property type="entry name" value="TPP_enzyme_C"/>
    <property type="match status" value="1"/>
</dbReference>
<keyword evidence="2 3" id="KW-0786">Thiamine pyrophosphate</keyword>
<dbReference type="SUPFAM" id="SSF52518">
    <property type="entry name" value="Thiamin diphosphate-binding fold (THDP-binding)"/>
    <property type="match status" value="2"/>
</dbReference>
<comment type="similarity">
    <text evidence="1 3">Belongs to the TPP enzyme family.</text>
</comment>
<dbReference type="PANTHER" id="PTHR18968">
    <property type="entry name" value="THIAMINE PYROPHOSPHATE ENZYMES"/>
    <property type="match status" value="1"/>
</dbReference>
<dbReference type="Gene3D" id="3.40.50.970">
    <property type="match status" value="2"/>
</dbReference>
<dbReference type="CDD" id="cd07035">
    <property type="entry name" value="TPP_PYR_POX_like"/>
    <property type="match status" value="1"/>
</dbReference>
<dbReference type="GO" id="GO:0009097">
    <property type="term" value="P:isoleucine biosynthetic process"/>
    <property type="evidence" value="ECO:0007669"/>
    <property type="project" value="TreeGrafter"/>
</dbReference>
<dbReference type="EMBL" id="JACDXP010000003">
    <property type="protein sequence ID" value="KAF6527189.1"/>
    <property type="molecule type" value="Genomic_DNA"/>
</dbReference>
<evidence type="ECO:0000313" key="8">
    <source>
        <dbReference type="Proteomes" id="UP000593570"/>
    </source>
</evidence>
<evidence type="ECO:0000259" key="6">
    <source>
        <dbReference type="Pfam" id="PF02776"/>
    </source>
</evidence>
<sequence length="508" mass="54599">MQTYADAIVQSLSSVGCDKAFGISGGNIYHIWKALHHSDIAVYHCRHQSGAVFAAAEYSIQTGKVAAVFVTSGPGITNAITGLRCARADGARIIFIAGLTGEEIDRTGHRAVQETTPKDVEALTGPTVDSALSYYEIIRVPSLSAETLAVCREVAGKLKIMGFVLWIGYGCRSASLLVKQLAERYDLPVLATPRAKGIFPENHLLYFGTTGLGASVRPTIRADPPKGVLLLGSKAAELSSMFIQEEWVDTDFYCVDLETSEVKRNMPKRSTFIEAEISLFLRAVLEVERPGDRIAYPFIPDAIIQPVLAASEGQIHPVTVMSVVQDVAINRNGCLIIADAGNSFCWTAHYLKFPKPGLYRSNLDSYPMGHAVCGVVGMGLTDKHAVAIVGDGAMLMQSEVSTAVTYRSKAIWLVMNDSRYGSCDQVPRMLGDIPPPCCIPYTDFALLARAVGCKGCTVAKGEELREALQEAVVRNGPTVINVIIDPSAVAPPEARGPSLTSENATCSK</sequence>
<dbReference type="InterPro" id="IPR045229">
    <property type="entry name" value="TPP_enz"/>
</dbReference>
<dbReference type="InterPro" id="IPR012000">
    <property type="entry name" value="Thiamin_PyroP_enz_cen_dom"/>
</dbReference>
<reference evidence="7 8" key="1">
    <citation type="journal article" date="2020" name="bioRxiv">
        <title>A chromosome-scale genome assembly for the Fusarium oxysporum strain Fo5176 to establish a model Arabidopsis-fungal pathosystem.</title>
        <authorList>
            <person name="Fokkens L."/>
            <person name="Guo L."/>
            <person name="Dora S."/>
            <person name="Wang B."/>
            <person name="Ye K."/>
            <person name="Sanchez-Rodriguez C."/>
            <person name="Croll D."/>
        </authorList>
    </citation>
    <scope>NUCLEOTIDE SEQUENCE [LARGE SCALE GENOMIC DNA]</scope>
    <source>
        <strain evidence="7 8">Fo5176</strain>
    </source>
</reference>
<accession>A0A8H6GYS0</accession>
<dbReference type="InterPro" id="IPR029035">
    <property type="entry name" value="DHS-like_NAD/FAD-binding_dom"/>
</dbReference>
<dbReference type="Gene3D" id="3.40.50.1220">
    <property type="entry name" value="TPP-binding domain"/>
    <property type="match status" value="1"/>
</dbReference>
<evidence type="ECO:0000259" key="4">
    <source>
        <dbReference type="Pfam" id="PF00205"/>
    </source>
</evidence>
<organism evidence="7 8">
    <name type="scientific">Fusarium oxysporum f. sp. conglutinans</name>
    <dbReference type="NCBI Taxonomy" id="100902"/>
    <lineage>
        <taxon>Eukaryota</taxon>
        <taxon>Fungi</taxon>
        <taxon>Dikarya</taxon>
        <taxon>Ascomycota</taxon>
        <taxon>Pezizomycotina</taxon>
        <taxon>Sordariomycetes</taxon>
        <taxon>Hypocreomycetidae</taxon>
        <taxon>Hypocreales</taxon>
        <taxon>Nectriaceae</taxon>
        <taxon>Fusarium</taxon>
        <taxon>Fusarium oxysporum species complex</taxon>
    </lineage>
</organism>
<dbReference type="InterPro" id="IPR012001">
    <property type="entry name" value="Thiamin_PyroP_enz_TPP-bd_dom"/>
</dbReference>
<feature type="domain" description="Thiamine pyrophosphate enzyme N-terminal TPP-binding" evidence="6">
    <location>
        <begin position="3"/>
        <end position="112"/>
    </location>
</feature>
<dbReference type="AlphaFoldDB" id="A0A8H6GYS0"/>